<dbReference type="Gene3D" id="3.30.450.30">
    <property type="entry name" value="Dynein light chain 2a, cytoplasmic"/>
    <property type="match status" value="1"/>
</dbReference>
<name>A0A7W7I922_9ACTN</name>
<evidence type="ECO:0000313" key="3">
    <source>
        <dbReference type="EMBL" id="MBB4772694.1"/>
    </source>
</evidence>
<keyword evidence="5" id="KW-1185">Reference proteome</keyword>
<reference evidence="3 4" key="3">
    <citation type="submission" date="2020-08" db="EMBL/GenBank/DDBJ databases">
        <title>Sequencing the genomes of 1000 actinobacteria strains.</title>
        <authorList>
            <person name="Klenk H.-P."/>
        </authorList>
    </citation>
    <scope>NUCLEOTIDE SEQUENCE [LARGE SCALE GENOMIC DNA]</scope>
    <source>
        <strain evidence="3 4">DSM 44772</strain>
    </source>
</reference>
<dbReference type="PANTHER" id="PTHR36222">
    <property type="entry name" value="SERINE PROTEASE INHIBITOR RV3364C"/>
    <property type="match status" value="1"/>
</dbReference>
<protein>
    <submittedName>
        <fullName evidence="3">Putative regulator of Ras-like GTPase activity (Roadblock/LC7/MglB family)</fullName>
    </submittedName>
    <submittedName>
        <fullName evidence="2">Roadblock/LC7 domain-containing protein</fullName>
    </submittedName>
</protein>
<comment type="caution">
    <text evidence="3">The sequence shown here is derived from an EMBL/GenBank/DDBJ whole genome shotgun (WGS) entry which is preliminary data.</text>
</comment>
<reference evidence="5" key="2">
    <citation type="journal article" date="2019" name="Int. J. Syst. Evol. Microbiol.">
        <title>The Global Catalogue of Microorganisms (GCM) 10K type strain sequencing project: providing services to taxonomists for standard genome sequencing and annotation.</title>
        <authorList>
            <consortium name="The Broad Institute Genomics Platform"/>
            <consortium name="The Broad Institute Genome Sequencing Center for Infectious Disease"/>
            <person name="Wu L."/>
            <person name="Ma J."/>
        </authorList>
    </citation>
    <scope>NUCLEOTIDE SEQUENCE [LARGE SCALE GENOMIC DNA]</scope>
    <source>
        <strain evidence="5">JCM 10667</strain>
    </source>
</reference>
<sequence length="152" mass="15824">MGGGASPDHRPPWERMNTDQRDLDWLLAGLVDRAPGARHVLVLSSDGLKICFTAGLDEDRADQLAAIASGIQSLSLSASAEFGEGLGAGQSMVEFAGGVLLIVPAGQGAHLAVVADEIADVGLVGHCMNELVEQIGGYLTAAPRRLEHDVRS</sequence>
<dbReference type="PANTHER" id="PTHR36222:SF1">
    <property type="entry name" value="SERINE PROTEASE INHIBITOR RV3364C"/>
    <property type="match status" value="1"/>
</dbReference>
<dbReference type="Pfam" id="PF03259">
    <property type="entry name" value="Robl_LC7"/>
    <property type="match status" value="1"/>
</dbReference>
<dbReference type="AlphaFoldDB" id="A0A7W7I922"/>
<dbReference type="EMBL" id="BAAAHD010000047">
    <property type="protein sequence ID" value="GAA0579881.1"/>
    <property type="molecule type" value="Genomic_DNA"/>
</dbReference>
<dbReference type="InterPro" id="IPR053141">
    <property type="entry name" value="Mycobact_SerProt_Inhib_Rv3364c"/>
</dbReference>
<accession>A0A7W7I922</accession>
<dbReference type="InterPro" id="IPR004942">
    <property type="entry name" value="Roadblock/LAMTOR2_dom"/>
</dbReference>
<dbReference type="SUPFAM" id="SSF103196">
    <property type="entry name" value="Roadblock/LC7 domain"/>
    <property type="match status" value="1"/>
</dbReference>
<feature type="domain" description="Roadblock/LAMTOR2" evidence="1">
    <location>
        <begin position="24"/>
        <end position="115"/>
    </location>
</feature>
<organism evidence="3 4">
    <name type="scientific">Actinomadura livida</name>
    <dbReference type="NCBI Taxonomy" id="79909"/>
    <lineage>
        <taxon>Bacteria</taxon>
        <taxon>Bacillati</taxon>
        <taxon>Actinomycetota</taxon>
        <taxon>Actinomycetes</taxon>
        <taxon>Streptosporangiales</taxon>
        <taxon>Thermomonosporaceae</taxon>
        <taxon>Actinomadura</taxon>
    </lineage>
</organism>
<evidence type="ECO:0000313" key="2">
    <source>
        <dbReference type="EMBL" id="GAA0579881.1"/>
    </source>
</evidence>
<evidence type="ECO:0000313" key="5">
    <source>
        <dbReference type="Proteomes" id="UP001501427"/>
    </source>
</evidence>
<dbReference type="Proteomes" id="UP001501427">
    <property type="component" value="Unassembled WGS sequence"/>
</dbReference>
<evidence type="ECO:0000313" key="4">
    <source>
        <dbReference type="Proteomes" id="UP000549343"/>
    </source>
</evidence>
<dbReference type="EMBL" id="JACHMV010000001">
    <property type="protein sequence ID" value="MBB4772694.1"/>
    <property type="molecule type" value="Genomic_DNA"/>
</dbReference>
<dbReference type="SMART" id="SM00960">
    <property type="entry name" value="Robl_LC7"/>
    <property type="match status" value="1"/>
</dbReference>
<evidence type="ECO:0000259" key="1">
    <source>
        <dbReference type="SMART" id="SM00960"/>
    </source>
</evidence>
<gene>
    <name evidence="3" type="ORF">F4557_001112</name>
    <name evidence="2" type="ORF">GCM10009546_47920</name>
</gene>
<proteinExistence type="predicted"/>
<dbReference type="Proteomes" id="UP000549343">
    <property type="component" value="Unassembled WGS sequence"/>
</dbReference>
<reference evidence="2" key="1">
    <citation type="journal article" date="2014" name="Int. J. Syst. Evol. Microbiol.">
        <title>Complete genome of a new Firmicutes species belonging to the dominant human colonic microbiota ('Ruminococcus bicirculans') reveals two chromosomes and a selective capacity to utilize plant glucans.</title>
        <authorList>
            <consortium name="NISC Comparative Sequencing Program"/>
            <person name="Wegmann U."/>
            <person name="Louis P."/>
            <person name="Goesmann A."/>
            <person name="Henrissat B."/>
            <person name="Duncan S.H."/>
            <person name="Flint H.J."/>
        </authorList>
    </citation>
    <scope>NUCLEOTIDE SEQUENCE</scope>
    <source>
        <strain evidence="2">JCM 10667</strain>
    </source>
</reference>
<reference evidence="2" key="4">
    <citation type="submission" date="2023-12" db="EMBL/GenBank/DDBJ databases">
        <authorList>
            <person name="Sun Q."/>
            <person name="Inoue M."/>
        </authorList>
    </citation>
    <scope>NUCLEOTIDE SEQUENCE</scope>
    <source>
        <strain evidence="2">JCM 10667</strain>
    </source>
</reference>